<evidence type="ECO:0000313" key="2">
    <source>
        <dbReference type="EMBL" id="MEK8031626.1"/>
    </source>
</evidence>
<evidence type="ECO:0008006" key="4">
    <source>
        <dbReference type="Google" id="ProtNLM"/>
    </source>
</evidence>
<feature type="region of interest" description="Disordered" evidence="1">
    <location>
        <begin position="38"/>
        <end position="67"/>
    </location>
</feature>
<accession>A0ABU9BP38</accession>
<evidence type="ECO:0000256" key="1">
    <source>
        <dbReference type="SAM" id="MobiDB-lite"/>
    </source>
</evidence>
<name>A0ABU9BP38_9BURK</name>
<sequence>MPSTPPASRRWPKMALLMGGALGALGLGAGYASWTTPAEADATAAPPPVAAAAAPSAGTAPAPTIPAARPDLLDAEQWARLQEAVAHQPDPDGETARILDFLAYQHTVQRFRAERTAHPGAPTPELLALARDIDAGLDGRWARGEVSGPEAQHIKAGLLELLQPDPDRRARDLAAWREAQTATRPRQVDPRDAQLLQAQRALVTRWRQEAPPGASPDELVAQLDSLRQRIYASPTTPQGNPP</sequence>
<protein>
    <recommendedName>
        <fullName evidence="4">Lipase chaperone</fullName>
    </recommendedName>
</protein>
<reference evidence="2 3" key="1">
    <citation type="submission" date="2024-04" db="EMBL/GenBank/DDBJ databases">
        <title>Novel species of the genus Ideonella isolated from streams.</title>
        <authorList>
            <person name="Lu H."/>
        </authorList>
    </citation>
    <scope>NUCLEOTIDE SEQUENCE [LARGE SCALE GENOMIC DNA]</scope>
    <source>
        <strain evidence="2 3">DXS29W</strain>
    </source>
</reference>
<dbReference type="RefSeq" id="WP_341426014.1">
    <property type="nucleotide sequence ID" value="NZ_JBBUTG010000006.1"/>
</dbReference>
<gene>
    <name evidence="2" type="ORF">AACH06_12430</name>
</gene>
<dbReference type="EMBL" id="JBBUTG010000006">
    <property type="protein sequence ID" value="MEK8031626.1"/>
    <property type="molecule type" value="Genomic_DNA"/>
</dbReference>
<comment type="caution">
    <text evidence="2">The sequence shown here is derived from an EMBL/GenBank/DDBJ whole genome shotgun (WGS) entry which is preliminary data.</text>
</comment>
<dbReference type="Proteomes" id="UP001371218">
    <property type="component" value="Unassembled WGS sequence"/>
</dbReference>
<proteinExistence type="predicted"/>
<organism evidence="2 3">
    <name type="scientific">Ideonella lacteola</name>
    <dbReference type="NCBI Taxonomy" id="2984193"/>
    <lineage>
        <taxon>Bacteria</taxon>
        <taxon>Pseudomonadati</taxon>
        <taxon>Pseudomonadota</taxon>
        <taxon>Betaproteobacteria</taxon>
        <taxon>Burkholderiales</taxon>
        <taxon>Sphaerotilaceae</taxon>
        <taxon>Ideonella</taxon>
    </lineage>
</organism>
<keyword evidence="3" id="KW-1185">Reference proteome</keyword>
<evidence type="ECO:0000313" key="3">
    <source>
        <dbReference type="Proteomes" id="UP001371218"/>
    </source>
</evidence>